<reference evidence="2" key="1">
    <citation type="submission" date="2021-11" db="EMBL/GenBank/DDBJ databases">
        <title>Genome sequence.</title>
        <authorList>
            <person name="Sun Q."/>
        </authorList>
    </citation>
    <scope>NUCLEOTIDE SEQUENCE</scope>
    <source>
        <strain evidence="2">JC732</strain>
    </source>
</reference>
<dbReference type="Pfam" id="PF09250">
    <property type="entry name" value="Prim-Pol"/>
    <property type="match status" value="1"/>
</dbReference>
<evidence type="ECO:0000313" key="3">
    <source>
        <dbReference type="Proteomes" id="UP001139103"/>
    </source>
</evidence>
<evidence type="ECO:0000313" key="2">
    <source>
        <dbReference type="EMBL" id="MCC9627125.1"/>
    </source>
</evidence>
<dbReference type="AlphaFoldDB" id="A0A9X1MIY8"/>
<gene>
    <name evidence="2" type="ORF">LOC68_01780</name>
</gene>
<dbReference type="SMART" id="SM00943">
    <property type="entry name" value="Prim-Pol"/>
    <property type="match status" value="1"/>
</dbReference>
<dbReference type="EMBL" id="JAJKFT010000002">
    <property type="protein sequence ID" value="MCC9627125.1"/>
    <property type="molecule type" value="Genomic_DNA"/>
</dbReference>
<feature type="domain" description="DNA primase/polymerase bifunctional N-terminal" evidence="1">
    <location>
        <begin position="5"/>
        <end position="204"/>
    </location>
</feature>
<dbReference type="Gene3D" id="3.30.720.160">
    <property type="entry name" value="Bifunctional DNA primase/polymerase, N-terminal"/>
    <property type="match status" value="1"/>
</dbReference>
<sequence length="358" mass="40477">MYRAARAYRDAGLSFIPISRDRKKQPAFDKLPKVWSDSRNKYSRSWAEFKGRQPTLQAIRDWFRSDSPHDAECGLAIVGGRVSGNLEILDLDTFDLVDPFKRLIEKKCPGLLERLIGVKTPRPGLHLYYRCETIGGSQKLARIPASDEASVWKTIIETKGEGGYCLAPPSPKDCHPTQTHYCFETDMDFTKIPTISLAERQLLLDVARSFDKYEPPRAGPVNRLLGTKADVFHSDRPGDDFNSRGDWRTILQQHGWRFAGSGNADAEHWTRPGKSNGCSATTNYEKSGVLYVFSQNAHPFEADKGYSKFHAYALLEHGGDFTAAARDLARQGYGKRPTVLRIPRRSTPAPSRLRRRFR</sequence>
<comment type="caution">
    <text evidence="2">The sequence shown here is derived from an EMBL/GenBank/DDBJ whole genome shotgun (WGS) entry which is preliminary data.</text>
</comment>
<dbReference type="InterPro" id="IPR015330">
    <property type="entry name" value="DNA_primase/pol_bifunc_N"/>
</dbReference>
<dbReference type="RefSeq" id="WP_230214952.1">
    <property type="nucleotide sequence ID" value="NZ_JAJKFT010000002.1"/>
</dbReference>
<keyword evidence="3" id="KW-1185">Reference proteome</keyword>
<accession>A0A9X1MIY8</accession>
<proteinExistence type="predicted"/>
<protein>
    <submittedName>
        <fullName evidence="2">Bifunctional DNA primase/polymerase</fullName>
    </submittedName>
</protein>
<name>A0A9X1MIY8_9BACT</name>
<dbReference type="SUPFAM" id="SSF56747">
    <property type="entry name" value="Prim-pol domain"/>
    <property type="match status" value="1"/>
</dbReference>
<evidence type="ECO:0000259" key="1">
    <source>
        <dbReference type="SMART" id="SM00943"/>
    </source>
</evidence>
<organism evidence="2 3">
    <name type="scientific">Blastopirellula sediminis</name>
    <dbReference type="NCBI Taxonomy" id="2894196"/>
    <lineage>
        <taxon>Bacteria</taxon>
        <taxon>Pseudomonadati</taxon>
        <taxon>Planctomycetota</taxon>
        <taxon>Planctomycetia</taxon>
        <taxon>Pirellulales</taxon>
        <taxon>Pirellulaceae</taxon>
        <taxon>Blastopirellula</taxon>
    </lineage>
</organism>
<dbReference type="Proteomes" id="UP001139103">
    <property type="component" value="Unassembled WGS sequence"/>
</dbReference>